<gene>
    <name evidence="5" type="ORF">E3983_04935</name>
</gene>
<evidence type="ECO:0000256" key="3">
    <source>
        <dbReference type="PROSITE-ProRule" id="PRU00703"/>
    </source>
</evidence>
<dbReference type="Proteomes" id="UP000295517">
    <property type="component" value="Chromosome"/>
</dbReference>
<dbReference type="SUPFAM" id="SSF56176">
    <property type="entry name" value="FAD-binding/transporter-associated domain-like"/>
    <property type="match status" value="1"/>
</dbReference>
<sequence length="235" mass="27084">MQKNPISLKKTLDLYELRVVEVMRPASDMILINKNDTVDALLEQVKQYRYSRYPVYDPEENDIIGILHVKDIFATKETLKAQTVNEFIRPVLKVPFHLPVNNLLRRFREGMPHFALVYDGNKKLLGFITLDNVLHVLLGIIKDEFNRTQVDWVFNKDGTISATGFCSIYSLEQALDKDIEVDENIETLAGLILHHLGRLPEEGERLYFDAFDAKVEKVQGTRILNIAVYPKTPKN</sequence>
<evidence type="ECO:0000313" key="6">
    <source>
        <dbReference type="Proteomes" id="UP000295517"/>
    </source>
</evidence>
<dbReference type="InterPro" id="IPR000644">
    <property type="entry name" value="CBS_dom"/>
</dbReference>
<dbReference type="Gene3D" id="3.10.580.10">
    <property type="entry name" value="CBS-domain"/>
    <property type="match status" value="1"/>
</dbReference>
<reference evidence="5 6" key="1">
    <citation type="submission" date="2019-03" db="EMBL/GenBank/DDBJ databases">
        <title>Diverse conjugative elements silence natural transformation in Legionella species.</title>
        <authorList>
            <person name="Durieux I."/>
            <person name="Ginevra C."/>
            <person name="Attaiech L."/>
            <person name="Picq K."/>
            <person name="Juan P.A."/>
            <person name="Jarraud S."/>
            <person name="Charpentier X."/>
        </authorList>
    </citation>
    <scope>NUCLEOTIDE SEQUENCE [LARGE SCALE GENOMIC DNA]</scope>
    <source>
        <strain evidence="5 6">HL-0427-4011</strain>
    </source>
</reference>
<feature type="domain" description="CBS" evidence="4">
    <location>
        <begin position="23"/>
        <end position="84"/>
    </location>
</feature>
<dbReference type="PROSITE" id="PS51371">
    <property type="entry name" value="CBS"/>
    <property type="match status" value="2"/>
</dbReference>
<dbReference type="Pfam" id="PF00571">
    <property type="entry name" value="CBS"/>
    <property type="match status" value="2"/>
</dbReference>
<keyword evidence="1" id="KW-0677">Repeat</keyword>
<evidence type="ECO:0000313" key="5">
    <source>
        <dbReference type="EMBL" id="QBR83756.1"/>
    </source>
</evidence>
<evidence type="ECO:0000256" key="2">
    <source>
        <dbReference type="ARBA" id="ARBA00023122"/>
    </source>
</evidence>
<dbReference type="SUPFAM" id="SSF54631">
    <property type="entry name" value="CBS-domain pair"/>
    <property type="match status" value="1"/>
</dbReference>
<dbReference type="EMBL" id="CP038254">
    <property type="protein sequence ID" value="QBR83756.1"/>
    <property type="molecule type" value="Genomic_DNA"/>
</dbReference>
<dbReference type="RefSeq" id="WP_135060085.1">
    <property type="nucleotide sequence ID" value="NZ_CP038254.1"/>
</dbReference>
<proteinExistence type="predicted"/>
<dbReference type="CDD" id="cd04590">
    <property type="entry name" value="CBS_pair_CorC_HlyC_assoc"/>
    <property type="match status" value="1"/>
</dbReference>
<dbReference type="GO" id="GO:0050660">
    <property type="term" value="F:flavin adenine dinucleotide binding"/>
    <property type="evidence" value="ECO:0007669"/>
    <property type="project" value="InterPro"/>
</dbReference>
<evidence type="ECO:0000256" key="1">
    <source>
        <dbReference type="ARBA" id="ARBA00022737"/>
    </source>
</evidence>
<accession>A0AAX1EF79</accession>
<organism evidence="5 6">
    <name type="scientific">Legionella israelensis</name>
    <dbReference type="NCBI Taxonomy" id="454"/>
    <lineage>
        <taxon>Bacteria</taxon>
        <taxon>Pseudomonadati</taxon>
        <taxon>Pseudomonadota</taxon>
        <taxon>Gammaproteobacteria</taxon>
        <taxon>Legionellales</taxon>
        <taxon>Legionellaceae</taxon>
        <taxon>Legionella</taxon>
    </lineage>
</organism>
<dbReference type="Gene3D" id="3.30.465.10">
    <property type="match status" value="1"/>
</dbReference>
<dbReference type="InterPro" id="IPR005170">
    <property type="entry name" value="Transptr-assoc_dom"/>
</dbReference>
<dbReference type="InterPro" id="IPR036318">
    <property type="entry name" value="FAD-bd_PCMH-like_sf"/>
</dbReference>
<dbReference type="Pfam" id="PF03471">
    <property type="entry name" value="CorC_HlyC"/>
    <property type="match status" value="1"/>
</dbReference>
<feature type="domain" description="CBS" evidence="4">
    <location>
        <begin position="87"/>
        <end position="144"/>
    </location>
</feature>
<keyword evidence="2 3" id="KW-0129">CBS domain</keyword>
<dbReference type="PANTHER" id="PTHR43099:SF5">
    <property type="entry name" value="HLYC_CORC FAMILY TRANSPORTER"/>
    <property type="match status" value="1"/>
</dbReference>
<dbReference type="InterPro" id="IPR044751">
    <property type="entry name" value="Ion_transp-like_CBS"/>
</dbReference>
<dbReference type="AlphaFoldDB" id="A0AAX1EF79"/>
<protein>
    <submittedName>
        <fullName evidence="5">CBS domain-containing protein</fullName>
    </submittedName>
</protein>
<dbReference type="SMART" id="SM00116">
    <property type="entry name" value="CBS"/>
    <property type="match status" value="2"/>
</dbReference>
<dbReference type="InterPro" id="IPR016169">
    <property type="entry name" value="FAD-bd_PCMH_sub2"/>
</dbReference>
<dbReference type="PANTHER" id="PTHR43099">
    <property type="entry name" value="UPF0053 PROTEIN YRKA"/>
    <property type="match status" value="1"/>
</dbReference>
<dbReference type="SMART" id="SM01091">
    <property type="entry name" value="CorC_HlyC"/>
    <property type="match status" value="1"/>
</dbReference>
<evidence type="ECO:0000259" key="4">
    <source>
        <dbReference type="PROSITE" id="PS51371"/>
    </source>
</evidence>
<dbReference type="InterPro" id="IPR046342">
    <property type="entry name" value="CBS_dom_sf"/>
</dbReference>
<dbReference type="InterPro" id="IPR051676">
    <property type="entry name" value="UPF0053_domain"/>
</dbReference>
<name>A0AAX1EF79_9GAMM</name>